<comment type="caution">
    <text evidence="2">The sequence shown here is derived from an EMBL/GenBank/DDBJ whole genome shotgun (WGS) entry which is preliminary data.</text>
</comment>
<feature type="compositionally biased region" description="Polar residues" evidence="1">
    <location>
        <begin position="8"/>
        <end position="23"/>
    </location>
</feature>
<keyword evidence="3" id="KW-1185">Reference proteome</keyword>
<reference evidence="2 3" key="1">
    <citation type="journal article" date="2023" name="Sci. Data">
        <title>Genome assembly of the Korean intertidal mud-creeper Batillaria attramentaria.</title>
        <authorList>
            <person name="Patra A.K."/>
            <person name="Ho P.T."/>
            <person name="Jun S."/>
            <person name="Lee S.J."/>
            <person name="Kim Y."/>
            <person name="Won Y.J."/>
        </authorList>
    </citation>
    <scope>NUCLEOTIDE SEQUENCE [LARGE SCALE GENOMIC DNA]</scope>
    <source>
        <strain evidence="2">Wonlab-2016</strain>
    </source>
</reference>
<organism evidence="2 3">
    <name type="scientific">Batillaria attramentaria</name>
    <dbReference type="NCBI Taxonomy" id="370345"/>
    <lineage>
        <taxon>Eukaryota</taxon>
        <taxon>Metazoa</taxon>
        <taxon>Spiralia</taxon>
        <taxon>Lophotrochozoa</taxon>
        <taxon>Mollusca</taxon>
        <taxon>Gastropoda</taxon>
        <taxon>Caenogastropoda</taxon>
        <taxon>Sorbeoconcha</taxon>
        <taxon>Cerithioidea</taxon>
        <taxon>Batillariidae</taxon>
        <taxon>Batillaria</taxon>
    </lineage>
</organism>
<proteinExistence type="predicted"/>
<feature type="region of interest" description="Disordered" evidence="1">
    <location>
        <begin position="61"/>
        <end position="117"/>
    </location>
</feature>
<evidence type="ECO:0000313" key="2">
    <source>
        <dbReference type="EMBL" id="KAK7500968.1"/>
    </source>
</evidence>
<protein>
    <submittedName>
        <fullName evidence="2">Uncharacterized protein</fullName>
    </submittedName>
</protein>
<feature type="region of interest" description="Disordered" evidence="1">
    <location>
        <begin position="1"/>
        <end position="32"/>
    </location>
</feature>
<name>A0ABD0LP39_9CAEN</name>
<evidence type="ECO:0000313" key="3">
    <source>
        <dbReference type="Proteomes" id="UP001519460"/>
    </source>
</evidence>
<gene>
    <name evidence="2" type="ORF">BaRGS_00007848</name>
</gene>
<dbReference type="AlphaFoldDB" id="A0ABD0LP39"/>
<dbReference type="EMBL" id="JACVVK020000034">
    <property type="protein sequence ID" value="KAK7500968.1"/>
    <property type="molecule type" value="Genomic_DNA"/>
</dbReference>
<dbReference type="Proteomes" id="UP001519460">
    <property type="component" value="Unassembled WGS sequence"/>
</dbReference>
<evidence type="ECO:0000256" key="1">
    <source>
        <dbReference type="SAM" id="MobiDB-lite"/>
    </source>
</evidence>
<sequence>MVNASYHGPTSTCTTGAEMSSSDVLRATHPTRHLPSRYLRYCEAKDIITGFSLPRPTSALRAQVRRTPQSCKRPITQNYNSRGLTSTTSVEKAREKHQSNAEQTLEKVPPGNSLRGE</sequence>
<feature type="compositionally biased region" description="Polar residues" evidence="1">
    <location>
        <begin position="66"/>
        <end position="90"/>
    </location>
</feature>
<accession>A0ABD0LP39</accession>